<dbReference type="Proteomes" id="UP000438699">
    <property type="component" value="Unassembled WGS sequence"/>
</dbReference>
<feature type="transmembrane region" description="Helical" evidence="1">
    <location>
        <begin position="6"/>
        <end position="25"/>
    </location>
</feature>
<proteinExistence type="predicted"/>
<dbReference type="AlphaFoldDB" id="A0A6N6MYA8"/>
<evidence type="ECO:0000313" key="3">
    <source>
        <dbReference type="Proteomes" id="UP000438699"/>
    </source>
</evidence>
<organism evidence="2 3">
    <name type="scientific">Pseudodesulfovibrio senegalensis</name>
    <dbReference type="NCBI Taxonomy" id="1721087"/>
    <lineage>
        <taxon>Bacteria</taxon>
        <taxon>Pseudomonadati</taxon>
        <taxon>Thermodesulfobacteriota</taxon>
        <taxon>Desulfovibrionia</taxon>
        <taxon>Desulfovibrionales</taxon>
        <taxon>Desulfovibrionaceae</taxon>
    </lineage>
</organism>
<keyword evidence="1" id="KW-0812">Transmembrane</keyword>
<keyword evidence="1" id="KW-0472">Membrane</keyword>
<accession>A0A6N6MYA8</accession>
<comment type="caution">
    <text evidence="2">The sequence shown here is derived from an EMBL/GenBank/DDBJ whole genome shotgun (WGS) entry which is preliminary data.</text>
</comment>
<feature type="transmembrane region" description="Helical" evidence="1">
    <location>
        <begin position="37"/>
        <end position="56"/>
    </location>
</feature>
<evidence type="ECO:0000313" key="2">
    <source>
        <dbReference type="EMBL" id="KAB1440344.1"/>
    </source>
</evidence>
<evidence type="ECO:0000256" key="1">
    <source>
        <dbReference type="SAM" id="Phobius"/>
    </source>
</evidence>
<protein>
    <submittedName>
        <fullName evidence="2">Uncharacterized protein</fullName>
    </submittedName>
</protein>
<gene>
    <name evidence="2" type="ORF">F8A88_13930</name>
</gene>
<keyword evidence="3" id="KW-1185">Reference proteome</keyword>
<sequence>MSHLIIISSLFVAFIIIFHIAMFKLGPRPSLWKCVDYIWLSVASFGLIVSGASIYLTETEQELERERGSLSSTPFWASPALAVTIDHYSNPPEYLSKEMRWEYELAVGWFKQAKALIFDEEPCYKLYFDQTFNRSKSNHRIPEIRKDQDIILNIINGLRDKCSRVAQLEADAMSLYSFKHSAKYLGPILLAFAIALRFTKTTASLKGYT</sequence>
<dbReference type="EMBL" id="WAIE01000007">
    <property type="protein sequence ID" value="KAB1440344.1"/>
    <property type="molecule type" value="Genomic_DNA"/>
</dbReference>
<dbReference type="RefSeq" id="WP_151151785.1">
    <property type="nucleotide sequence ID" value="NZ_WAIE01000007.1"/>
</dbReference>
<reference evidence="2 3" key="1">
    <citation type="journal article" date="2017" name="Int. J. Syst. Evol. Microbiol.">
        <title>Desulfovibrio senegalensis sp. nov., a mesophilic sulfate reducer isolated from marine sediment.</title>
        <authorList>
            <person name="Thioye A."/>
            <person name="Gam Z.B.A."/>
            <person name="Mbengue M."/>
            <person name="Cayol J.L."/>
            <person name="Joseph-Bartoli M."/>
            <person name="Toure-Kane C."/>
            <person name="Labat M."/>
        </authorList>
    </citation>
    <scope>NUCLEOTIDE SEQUENCE [LARGE SCALE GENOMIC DNA]</scope>
    <source>
        <strain evidence="2 3">DSM 101509</strain>
    </source>
</reference>
<keyword evidence="1" id="KW-1133">Transmembrane helix</keyword>
<name>A0A6N6MYA8_9BACT</name>